<dbReference type="AlphaFoldDB" id="A0A4Y2HWJ0"/>
<sequence length="97" mass="10808">MERIAIVFYDLHGLFYLPVSFGRLGQTHPVYSMSIINWVAELIKSPLFVIGTNKAGAGGADFRVGLGGRSQEPEPERSRSQQEQGRSRSRSGTRRDL</sequence>
<evidence type="ECO:0000313" key="2">
    <source>
        <dbReference type="EMBL" id="GBM69894.1"/>
    </source>
</evidence>
<proteinExistence type="predicted"/>
<dbReference type="EMBL" id="BGPR01002218">
    <property type="protein sequence ID" value="GBM69894.1"/>
    <property type="molecule type" value="Genomic_DNA"/>
</dbReference>
<dbReference type="Proteomes" id="UP000499080">
    <property type="component" value="Unassembled WGS sequence"/>
</dbReference>
<gene>
    <name evidence="2" type="ORF">AVEN_154526_1</name>
</gene>
<accession>A0A4Y2HWJ0</accession>
<protein>
    <submittedName>
        <fullName evidence="2">Uncharacterized protein</fullName>
    </submittedName>
</protein>
<reference evidence="2 3" key="1">
    <citation type="journal article" date="2019" name="Sci. Rep.">
        <title>Orb-weaving spider Araneus ventricosus genome elucidates the spidroin gene catalogue.</title>
        <authorList>
            <person name="Kono N."/>
            <person name="Nakamura H."/>
            <person name="Ohtoshi R."/>
            <person name="Moran D.A.P."/>
            <person name="Shinohara A."/>
            <person name="Yoshida Y."/>
            <person name="Fujiwara M."/>
            <person name="Mori M."/>
            <person name="Tomita M."/>
            <person name="Arakawa K."/>
        </authorList>
    </citation>
    <scope>NUCLEOTIDE SEQUENCE [LARGE SCALE GENOMIC DNA]</scope>
</reference>
<feature type="compositionally biased region" description="Basic residues" evidence="1">
    <location>
        <begin position="87"/>
        <end position="97"/>
    </location>
</feature>
<name>A0A4Y2HWJ0_ARAVE</name>
<feature type="region of interest" description="Disordered" evidence="1">
    <location>
        <begin position="57"/>
        <end position="97"/>
    </location>
</feature>
<organism evidence="2 3">
    <name type="scientific">Araneus ventricosus</name>
    <name type="common">Orbweaver spider</name>
    <name type="synonym">Epeira ventricosa</name>
    <dbReference type="NCBI Taxonomy" id="182803"/>
    <lineage>
        <taxon>Eukaryota</taxon>
        <taxon>Metazoa</taxon>
        <taxon>Ecdysozoa</taxon>
        <taxon>Arthropoda</taxon>
        <taxon>Chelicerata</taxon>
        <taxon>Arachnida</taxon>
        <taxon>Araneae</taxon>
        <taxon>Araneomorphae</taxon>
        <taxon>Entelegynae</taxon>
        <taxon>Araneoidea</taxon>
        <taxon>Araneidae</taxon>
        <taxon>Araneus</taxon>
    </lineage>
</organism>
<evidence type="ECO:0000313" key="3">
    <source>
        <dbReference type="Proteomes" id="UP000499080"/>
    </source>
</evidence>
<keyword evidence="3" id="KW-1185">Reference proteome</keyword>
<evidence type="ECO:0000256" key="1">
    <source>
        <dbReference type="SAM" id="MobiDB-lite"/>
    </source>
</evidence>
<comment type="caution">
    <text evidence="2">The sequence shown here is derived from an EMBL/GenBank/DDBJ whole genome shotgun (WGS) entry which is preliminary data.</text>
</comment>
<feature type="compositionally biased region" description="Basic and acidic residues" evidence="1">
    <location>
        <begin position="71"/>
        <end position="80"/>
    </location>
</feature>